<dbReference type="AlphaFoldDB" id="A0A1H0SI25"/>
<evidence type="ECO:0000256" key="1">
    <source>
        <dbReference type="ARBA" id="ARBA00000085"/>
    </source>
</evidence>
<evidence type="ECO:0000259" key="12">
    <source>
        <dbReference type="PROSITE" id="PS50109"/>
    </source>
</evidence>
<proteinExistence type="predicted"/>
<organism evidence="14 15">
    <name type="scientific">Pedococcus dokdonensis</name>
    <dbReference type="NCBI Taxonomy" id="443156"/>
    <lineage>
        <taxon>Bacteria</taxon>
        <taxon>Bacillati</taxon>
        <taxon>Actinomycetota</taxon>
        <taxon>Actinomycetes</taxon>
        <taxon>Micrococcales</taxon>
        <taxon>Intrasporangiaceae</taxon>
        <taxon>Pedococcus</taxon>
    </lineage>
</organism>
<feature type="domain" description="HAMP" evidence="13">
    <location>
        <begin position="183"/>
        <end position="235"/>
    </location>
</feature>
<evidence type="ECO:0000256" key="3">
    <source>
        <dbReference type="ARBA" id="ARBA00012438"/>
    </source>
</evidence>
<keyword evidence="10 11" id="KW-0472">Membrane</keyword>
<dbReference type="Pfam" id="PF00672">
    <property type="entry name" value="HAMP"/>
    <property type="match status" value="1"/>
</dbReference>
<keyword evidence="9" id="KW-0902">Two-component regulatory system</keyword>
<gene>
    <name evidence="14" type="ORF">SAMN04489867_2354</name>
</gene>
<dbReference type="PANTHER" id="PTHR45436:SF5">
    <property type="entry name" value="SENSOR HISTIDINE KINASE TRCS"/>
    <property type="match status" value="1"/>
</dbReference>
<evidence type="ECO:0000256" key="8">
    <source>
        <dbReference type="ARBA" id="ARBA00022989"/>
    </source>
</evidence>
<evidence type="ECO:0000313" key="15">
    <source>
        <dbReference type="Proteomes" id="UP000199077"/>
    </source>
</evidence>
<dbReference type="EC" id="2.7.13.3" evidence="3"/>
<feature type="transmembrane region" description="Helical" evidence="11">
    <location>
        <begin position="12"/>
        <end position="33"/>
    </location>
</feature>
<keyword evidence="7 14" id="KW-0418">Kinase</keyword>
<sequence>MRLQPIGLRSRVTLVFGGLALVVSISLALGTYLTARHFLVEQRERTAMRQAFVDASFVREGLLTSGTQVDDVLASTSPPNGSVLILSRSGQWYSSSLSAGRDAVPAELRDIVESGSAASTWGRLAGEPVLAVGTPLTAVDAVFFEISPARELSSTLATLGWALTAFAALTTVGGALIGRAAARQVIAPLEGMARATARIAGGDVATRLEATGDPDLSVIVGSFNAMVEALQERLDRDARFAADVAHELRSPVTAMMTTVGVLEQASPDPARHAQAVALLRREVHRLGNALEQLLALGRLEAGVDERERQPIELGELLSNALRQTHRAARLLSLPGDPIGVLGDKGALRRTVINLLDNADIHGGGIVRVSLERDGRWAVVVVDDAGPGVPAGERQRIFERFARSGSRAARPGTGLGLSLVSETVRTHGGDVRCGESPDGGARFAVRLPVIELDPTTRGQA</sequence>
<dbReference type="Gene3D" id="3.30.565.10">
    <property type="entry name" value="Histidine kinase-like ATPase, C-terminal domain"/>
    <property type="match status" value="1"/>
</dbReference>
<dbReference type="SMART" id="SM00304">
    <property type="entry name" value="HAMP"/>
    <property type="match status" value="1"/>
</dbReference>
<evidence type="ECO:0000313" key="14">
    <source>
        <dbReference type="EMBL" id="SDP40878.1"/>
    </source>
</evidence>
<accession>A0A1H0SI25</accession>
<dbReference type="GO" id="GO:0005886">
    <property type="term" value="C:plasma membrane"/>
    <property type="evidence" value="ECO:0007669"/>
    <property type="project" value="UniProtKB-SubCell"/>
</dbReference>
<evidence type="ECO:0000256" key="9">
    <source>
        <dbReference type="ARBA" id="ARBA00023012"/>
    </source>
</evidence>
<dbReference type="CDD" id="cd00082">
    <property type="entry name" value="HisKA"/>
    <property type="match status" value="1"/>
</dbReference>
<keyword evidence="8 11" id="KW-1133">Transmembrane helix</keyword>
<dbReference type="Gene3D" id="1.10.287.130">
    <property type="match status" value="1"/>
</dbReference>
<evidence type="ECO:0000256" key="4">
    <source>
        <dbReference type="ARBA" id="ARBA00022553"/>
    </source>
</evidence>
<dbReference type="InterPro" id="IPR003594">
    <property type="entry name" value="HATPase_dom"/>
</dbReference>
<protein>
    <recommendedName>
        <fullName evidence="3">histidine kinase</fullName>
        <ecNumber evidence="3">2.7.13.3</ecNumber>
    </recommendedName>
</protein>
<dbReference type="PANTHER" id="PTHR45436">
    <property type="entry name" value="SENSOR HISTIDINE KINASE YKOH"/>
    <property type="match status" value="1"/>
</dbReference>
<reference evidence="15" key="1">
    <citation type="submission" date="2016-10" db="EMBL/GenBank/DDBJ databases">
        <authorList>
            <person name="Varghese N."/>
            <person name="Submissions S."/>
        </authorList>
    </citation>
    <scope>NUCLEOTIDE SEQUENCE [LARGE SCALE GENOMIC DNA]</scope>
    <source>
        <strain evidence="15">DSM 22329</strain>
    </source>
</reference>
<dbReference type="STRING" id="443156.SAMN04489867_2354"/>
<comment type="catalytic activity">
    <reaction evidence="1">
        <text>ATP + protein L-histidine = ADP + protein N-phospho-L-histidine.</text>
        <dbReference type="EC" id="2.7.13.3"/>
    </reaction>
</comment>
<evidence type="ECO:0000256" key="2">
    <source>
        <dbReference type="ARBA" id="ARBA00004236"/>
    </source>
</evidence>
<evidence type="ECO:0000256" key="6">
    <source>
        <dbReference type="ARBA" id="ARBA00022692"/>
    </source>
</evidence>
<dbReference type="CDD" id="cd00075">
    <property type="entry name" value="HATPase"/>
    <property type="match status" value="1"/>
</dbReference>
<evidence type="ECO:0000256" key="7">
    <source>
        <dbReference type="ARBA" id="ARBA00022777"/>
    </source>
</evidence>
<keyword evidence="4" id="KW-0597">Phosphoprotein</keyword>
<dbReference type="CDD" id="cd06225">
    <property type="entry name" value="HAMP"/>
    <property type="match status" value="1"/>
</dbReference>
<dbReference type="GO" id="GO:0000155">
    <property type="term" value="F:phosphorelay sensor kinase activity"/>
    <property type="evidence" value="ECO:0007669"/>
    <property type="project" value="InterPro"/>
</dbReference>
<dbReference type="InterPro" id="IPR050428">
    <property type="entry name" value="TCS_sensor_his_kinase"/>
</dbReference>
<evidence type="ECO:0000256" key="11">
    <source>
        <dbReference type="SAM" id="Phobius"/>
    </source>
</evidence>
<dbReference type="SUPFAM" id="SSF158472">
    <property type="entry name" value="HAMP domain-like"/>
    <property type="match status" value="1"/>
</dbReference>
<feature type="domain" description="Histidine kinase" evidence="12">
    <location>
        <begin position="243"/>
        <end position="450"/>
    </location>
</feature>
<dbReference type="InterPro" id="IPR005467">
    <property type="entry name" value="His_kinase_dom"/>
</dbReference>
<dbReference type="SMART" id="SM00388">
    <property type="entry name" value="HisKA"/>
    <property type="match status" value="1"/>
</dbReference>
<dbReference type="InterPro" id="IPR036097">
    <property type="entry name" value="HisK_dim/P_sf"/>
</dbReference>
<dbReference type="InterPro" id="IPR003660">
    <property type="entry name" value="HAMP_dom"/>
</dbReference>
<dbReference type="InterPro" id="IPR004358">
    <property type="entry name" value="Sig_transdc_His_kin-like_C"/>
</dbReference>
<dbReference type="PROSITE" id="PS50885">
    <property type="entry name" value="HAMP"/>
    <property type="match status" value="1"/>
</dbReference>
<keyword evidence="6 11" id="KW-0812">Transmembrane</keyword>
<dbReference type="Gene3D" id="6.10.340.10">
    <property type="match status" value="1"/>
</dbReference>
<name>A0A1H0SI25_9MICO</name>
<evidence type="ECO:0000256" key="5">
    <source>
        <dbReference type="ARBA" id="ARBA00022679"/>
    </source>
</evidence>
<dbReference type="Proteomes" id="UP000199077">
    <property type="component" value="Chromosome I"/>
</dbReference>
<dbReference type="PRINTS" id="PR00344">
    <property type="entry name" value="BCTRLSENSOR"/>
</dbReference>
<dbReference type="InterPro" id="IPR036890">
    <property type="entry name" value="HATPase_C_sf"/>
</dbReference>
<dbReference type="InterPro" id="IPR003661">
    <property type="entry name" value="HisK_dim/P_dom"/>
</dbReference>
<dbReference type="PROSITE" id="PS50109">
    <property type="entry name" value="HIS_KIN"/>
    <property type="match status" value="1"/>
</dbReference>
<comment type="subcellular location">
    <subcellularLocation>
        <location evidence="2">Cell membrane</location>
    </subcellularLocation>
</comment>
<dbReference type="Pfam" id="PF02518">
    <property type="entry name" value="HATPase_c"/>
    <property type="match status" value="1"/>
</dbReference>
<keyword evidence="5" id="KW-0808">Transferase</keyword>
<dbReference type="SMART" id="SM00387">
    <property type="entry name" value="HATPase_c"/>
    <property type="match status" value="1"/>
</dbReference>
<evidence type="ECO:0000259" key="13">
    <source>
        <dbReference type="PROSITE" id="PS50885"/>
    </source>
</evidence>
<keyword evidence="15" id="KW-1185">Reference proteome</keyword>
<dbReference type="Pfam" id="PF00512">
    <property type="entry name" value="HisKA"/>
    <property type="match status" value="1"/>
</dbReference>
<dbReference type="SUPFAM" id="SSF47384">
    <property type="entry name" value="Homodimeric domain of signal transducing histidine kinase"/>
    <property type="match status" value="1"/>
</dbReference>
<dbReference type="EMBL" id="LT629711">
    <property type="protein sequence ID" value="SDP40878.1"/>
    <property type="molecule type" value="Genomic_DNA"/>
</dbReference>
<evidence type="ECO:0000256" key="10">
    <source>
        <dbReference type="ARBA" id="ARBA00023136"/>
    </source>
</evidence>
<dbReference type="SUPFAM" id="SSF55874">
    <property type="entry name" value="ATPase domain of HSP90 chaperone/DNA topoisomerase II/histidine kinase"/>
    <property type="match status" value="1"/>
</dbReference>